<dbReference type="InterPro" id="IPR003593">
    <property type="entry name" value="AAA+_ATPase"/>
</dbReference>
<sequence length="399" mass="44150">MREMEILKGLEGGENMAVQFVDHLLALGLRKKASDIHLEPGEEQMTVRMRTDGRLKVCAAVEMRHHPMILTRVKVMADMDIAEKRLPQDGHIRASIQGKPADLRVSVIPTIHGEKAVLRFLNTDTVIDSPETFGMSEENYGKVLDILKRPNGIFYITGPTGSGKTTTLYMILERLAELPVNIVAIEDPVEKHIRGISQMQVNTQAGLTFETGLRAALRQDPDVIMVGETRDSQTLKTSVRAAVTGHLVLSTLHTNNAAGTVVRMLDMGAEPYLAASSLSGILAQRLVRKICPDCKTEREPDEEERKLLGPGIRRIRYGTGCARCGYTGYQGRTAVHEVLAVDKTIRAMIAGGCREEEIASYAENILGMRTLRDDLLRLVDQGITTAEELERLTFGEQRP</sequence>
<evidence type="ECO:0000259" key="4">
    <source>
        <dbReference type="SMART" id="SM00382"/>
    </source>
</evidence>
<dbReference type="Proteomes" id="UP000647491">
    <property type="component" value="Unassembled WGS sequence"/>
</dbReference>
<dbReference type="EMBL" id="JACRTJ010000022">
    <property type="protein sequence ID" value="MBC8599584.1"/>
    <property type="molecule type" value="Genomic_DNA"/>
</dbReference>
<dbReference type="RefSeq" id="WP_262427777.1">
    <property type="nucleotide sequence ID" value="NZ_JACRTJ010000022.1"/>
</dbReference>
<comment type="similarity">
    <text evidence="1">Belongs to the GSP E family.</text>
</comment>
<dbReference type="Gene3D" id="3.40.50.300">
    <property type="entry name" value="P-loop containing nucleotide triphosphate hydrolases"/>
    <property type="match status" value="1"/>
</dbReference>
<comment type="caution">
    <text evidence="5">The sequence shown here is derived from an EMBL/GenBank/DDBJ whole genome shotgun (WGS) entry which is preliminary data.</text>
</comment>
<accession>A0ABR7NTX9</accession>
<gene>
    <name evidence="5" type="ORF">H8708_10170</name>
</gene>
<evidence type="ECO:0000313" key="5">
    <source>
        <dbReference type="EMBL" id="MBC8599584.1"/>
    </source>
</evidence>
<organism evidence="5 6">
    <name type="scientific">Enterocloster hominis</name>
    <name type="common">ex Liu et al. 2021</name>
    <dbReference type="NCBI Taxonomy" id="2763663"/>
    <lineage>
        <taxon>Bacteria</taxon>
        <taxon>Bacillati</taxon>
        <taxon>Bacillota</taxon>
        <taxon>Clostridia</taxon>
        <taxon>Lachnospirales</taxon>
        <taxon>Lachnospiraceae</taxon>
        <taxon>Enterocloster</taxon>
    </lineage>
</organism>
<keyword evidence="6" id="KW-1185">Reference proteome</keyword>
<keyword evidence="3" id="KW-0067">ATP-binding</keyword>
<reference evidence="5 6" key="1">
    <citation type="submission" date="2020-08" db="EMBL/GenBank/DDBJ databases">
        <title>Genome public.</title>
        <authorList>
            <person name="Liu C."/>
            <person name="Sun Q."/>
        </authorList>
    </citation>
    <scope>NUCLEOTIDE SEQUENCE [LARGE SCALE GENOMIC DNA]</scope>
    <source>
        <strain evidence="5 6">BX10</strain>
    </source>
</reference>
<dbReference type="SUPFAM" id="SSF52540">
    <property type="entry name" value="P-loop containing nucleoside triphosphate hydrolases"/>
    <property type="match status" value="1"/>
</dbReference>
<proteinExistence type="inferred from homology"/>
<dbReference type="Gene3D" id="3.30.450.90">
    <property type="match status" value="1"/>
</dbReference>
<name>A0ABR7NTX9_9FIRM</name>
<dbReference type="PANTHER" id="PTHR30258:SF2">
    <property type="entry name" value="COMG OPERON PROTEIN 1"/>
    <property type="match status" value="1"/>
</dbReference>
<keyword evidence="2" id="KW-0547">Nucleotide-binding</keyword>
<evidence type="ECO:0000256" key="1">
    <source>
        <dbReference type="ARBA" id="ARBA00006611"/>
    </source>
</evidence>
<dbReference type="CDD" id="cd01129">
    <property type="entry name" value="PulE-GspE-like"/>
    <property type="match status" value="1"/>
</dbReference>
<evidence type="ECO:0000256" key="2">
    <source>
        <dbReference type="ARBA" id="ARBA00022741"/>
    </source>
</evidence>
<feature type="domain" description="AAA+ ATPase" evidence="4">
    <location>
        <begin position="150"/>
        <end position="268"/>
    </location>
</feature>
<dbReference type="PANTHER" id="PTHR30258">
    <property type="entry name" value="TYPE II SECRETION SYSTEM PROTEIN GSPE-RELATED"/>
    <property type="match status" value="1"/>
</dbReference>
<protein>
    <submittedName>
        <fullName evidence="5">Type II/IV secretion system protein</fullName>
    </submittedName>
</protein>
<dbReference type="InterPro" id="IPR001482">
    <property type="entry name" value="T2SS/T4SS_dom"/>
</dbReference>
<evidence type="ECO:0000313" key="6">
    <source>
        <dbReference type="Proteomes" id="UP000647491"/>
    </source>
</evidence>
<evidence type="ECO:0000256" key="3">
    <source>
        <dbReference type="ARBA" id="ARBA00022840"/>
    </source>
</evidence>
<dbReference type="InterPro" id="IPR027417">
    <property type="entry name" value="P-loop_NTPase"/>
</dbReference>
<dbReference type="SMART" id="SM00382">
    <property type="entry name" value="AAA"/>
    <property type="match status" value="1"/>
</dbReference>
<dbReference type="Pfam" id="PF00437">
    <property type="entry name" value="T2SSE"/>
    <property type="match status" value="1"/>
</dbReference>